<evidence type="ECO:0000313" key="6">
    <source>
        <dbReference type="Proteomes" id="UP000028549"/>
    </source>
</evidence>
<dbReference type="PANTHER" id="PTHR12935:SF0">
    <property type="entry name" value="GAMMA-GLUTAMYLCYCLOTRANSFERASE"/>
    <property type="match status" value="1"/>
</dbReference>
<dbReference type="AlphaFoldDB" id="A0A084H381"/>
<evidence type="ECO:0000313" key="5">
    <source>
        <dbReference type="EMBL" id="KEZ54043.1"/>
    </source>
</evidence>
<evidence type="ECO:0000256" key="2">
    <source>
        <dbReference type="PIRSR" id="PIRSR617939-1"/>
    </source>
</evidence>
<dbReference type="PANTHER" id="PTHR12935">
    <property type="entry name" value="GAMMA-GLUTAMYLCYCLOTRANSFERASE"/>
    <property type="match status" value="1"/>
</dbReference>
<dbReference type="RefSeq" id="WP_029565537.1">
    <property type="nucleotide sequence ID" value="NZ_JNVC02000001.1"/>
</dbReference>
<keyword evidence="1" id="KW-0456">Lyase</keyword>
<dbReference type="GO" id="GO:0003839">
    <property type="term" value="F:gamma-glutamylcyclotransferase activity"/>
    <property type="evidence" value="ECO:0007669"/>
    <property type="project" value="InterPro"/>
</dbReference>
<dbReference type="Gene3D" id="3.10.490.10">
    <property type="entry name" value="Gamma-glutamyl cyclotransferase-like"/>
    <property type="match status" value="2"/>
</dbReference>
<name>A0A084H381_METID</name>
<dbReference type="Proteomes" id="UP000028549">
    <property type="component" value="Unassembled WGS sequence"/>
</dbReference>
<gene>
    <name evidence="5" type="ORF">GS18_0203710</name>
</gene>
<feature type="binding site" evidence="3">
    <location>
        <begin position="137"/>
        <end position="142"/>
    </location>
    <ligand>
        <name>substrate</name>
    </ligand>
</feature>
<reference evidence="5 6" key="1">
    <citation type="journal article" date="2005" name="Int. J. Syst. Evol. Microbiol.">
        <title>Bacillus cibi sp. nov., isolated from jeotgal, a traditional Korean fermented seafood.</title>
        <authorList>
            <person name="Yoon J.H."/>
            <person name="Lee C.H."/>
            <person name="Oh T.K."/>
        </authorList>
    </citation>
    <scope>NUCLEOTIDE SEQUENCE [LARGE SCALE GENOMIC DNA]</scope>
    <source>
        <strain evidence="5 6">DSM 16189</strain>
    </source>
</reference>
<feature type="binding site" evidence="3">
    <location>
        <position position="254"/>
    </location>
    <ligand>
        <name>substrate</name>
    </ligand>
</feature>
<comment type="caution">
    <text evidence="5">The sequence shown here is derived from an EMBL/GenBank/DDBJ whole genome shotgun (WGS) entry which is preliminary data.</text>
</comment>
<feature type="active site" description="Proton acceptor" evidence="2">
    <location>
        <position position="212"/>
    </location>
</feature>
<dbReference type="EMBL" id="JNVC02000001">
    <property type="protein sequence ID" value="KEZ54043.1"/>
    <property type="molecule type" value="Genomic_DNA"/>
</dbReference>
<dbReference type="InterPro" id="IPR036568">
    <property type="entry name" value="GGCT-like_sf"/>
</dbReference>
<proteinExistence type="predicted"/>
<evidence type="ECO:0000256" key="1">
    <source>
        <dbReference type="ARBA" id="ARBA00023239"/>
    </source>
</evidence>
<dbReference type="InterPro" id="IPR009288">
    <property type="entry name" value="AIG2-like_dom"/>
</dbReference>
<evidence type="ECO:0000259" key="4">
    <source>
        <dbReference type="Pfam" id="PF06094"/>
    </source>
</evidence>
<keyword evidence="6" id="KW-1185">Reference proteome</keyword>
<sequence>MKVSLFVYGTLRHGESNFTYMKEASCIAEQARTSGKLYDTGEGYPAMTAESGAVYGELYVLDKENLERIHELEGYFAENHQNNLFDLKEVTVMTDTGEFHALTYVMNESRTNGMKQIESGDWKEYLFASELPEETLYFAYGSCMDTERFKLAGVDHHFSEVIGAGKTERYSVKFTISVHDGGRADLVEEHGGAEGILYRVSKEAVEYLYVREGVGTGMYRPAFIGVKVNGREYKQCLTFTVIDKKEEFRPPGHYSSEILKGAEGRLSPEYVKQIKRYMDELPEM</sequence>
<feature type="domain" description="Gamma-glutamylcyclotransferase AIG2-like" evidence="4">
    <location>
        <begin position="5"/>
        <end position="123"/>
    </location>
</feature>
<dbReference type="Pfam" id="PF06094">
    <property type="entry name" value="GGACT"/>
    <property type="match status" value="1"/>
</dbReference>
<dbReference type="InterPro" id="IPR013024">
    <property type="entry name" value="GGCT-like"/>
</dbReference>
<dbReference type="STRING" id="246786.GS18_0203710"/>
<dbReference type="Pfam" id="PF13772">
    <property type="entry name" value="AIG2_2"/>
    <property type="match status" value="1"/>
</dbReference>
<organism evidence="5 6">
    <name type="scientific">Metabacillus indicus</name>
    <name type="common">Bacillus indicus</name>
    <dbReference type="NCBI Taxonomy" id="246786"/>
    <lineage>
        <taxon>Bacteria</taxon>
        <taxon>Bacillati</taxon>
        <taxon>Bacillota</taxon>
        <taxon>Bacilli</taxon>
        <taxon>Bacillales</taxon>
        <taxon>Bacillaceae</taxon>
        <taxon>Metabacillus</taxon>
    </lineage>
</organism>
<accession>A0A084H381</accession>
<dbReference type="CDD" id="cd06661">
    <property type="entry name" value="GGCT_like"/>
    <property type="match status" value="2"/>
</dbReference>
<protein>
    <recommendedName>
        <fullName evidence="4">Gamma-glutamylcyclotransferase AIG2-like domain-containing protein</fullName>
    </recommendedName>
</protein>
<dbReference type="InterPro" id="IPR017939">
    <property type="entry name" value="G-Glutamylcylcotransferase"/>
</dbReference>
<evidence type="ECO:0000256" key="3">
    <source>
        <dbReference type="PIRSR" id="PIRSR617939-2"/>
    </source>
</evidence>
<dbReference type="SUPFAM" id="SSF110857">
    <property type="entry name" value="Gamma-glutamyl cyclotransferase-like"/>
    <property type="match status" value="2"/>
</dbReference>
<dbReference type="OrthoDB" id="8538589at2"/>